<dbReference type="GO" id="GO:0000166">
    <property type="term" value="F:nucleotide binding"/>
    <property type="evidence" value="ECO:0007669"/>
    <property type="project" value="InterPro"/>
</dbReference>
<keyword evidence="3" id="KW-1185">Reference proteome</keyword>
<protein>
    <submittedName>
        <fullName evidence="2">Heavy metal translocating P-type ATPase</fullName>
    </submittedName>
</protein>
<dbReference type="SUPFAM" id="SSF81660">
    <property type="entry name" value="Metal cation-transporting ATPase, ATP-binding domain N"/>
    <property type="match status" value="1"/>
</dbReference>
<comment type="caution">
    <text evidence="2">The sequence shown here is derived from an EMBL/GenBank/DDBJ whole genome shotgun (WGS) entry which is preliminary data.</text>
</comment>
<dbReference type="AlphaFoldDB" id="A0A328A937"/>
<evidence type="ECO:0000313" key="3">
    <source>
        <dbReference type="Proteomes" id="UP000249842"/>
    </source>
</evidence>
<dbReference type="EMBL" id="QFYP01000041">
    <property type="protein sequence ID" value="RAK50656.1"/>
    <property type="molecule type" value="Genomic_DNA"/>
</dbReference>
<feature type="non-terminal residue" evidence="2">
    <location>
        <position position="1"/>
    </location>
</feature>
<accession>A0A328A937</accession>
<feature type="non-terminal residue" evidence="2">
    <location>
        <position position="101"/>
    </location>
</feature>
<dbReference type="InterPro" id="IPR023299">
    <property type="entry name" value="ATPase_P-typ_cyto_dom_N"/>
</dbReference>
<dbReference type="Gene3D" id="3.40.1110.10">
    <property type="entry name" value="Calcium-transporting ATPase, cytoplasmic domain N"/>
    <property type="match status" value="1"/>
</dbReference>
<sequence length="101" mass="10364">KTGTLTRNQPAVVEVATIPGQSREQVLDIAAALESRSEHPLARAILVAFPEHQDADGVEAVTGAGLTGTVDGRPARLGRPGWIAAGELAEPVTAMQEAGAT</sequence>
<dbReference type="GO" id="GO:0015086">
    <property type="term" value="F:cadmium ion transmembrane transporter activity"/>
    <property type="evidence" value="ECO:0007669"/>
    <property type="project" value="TreeGrafter"/>
</dbReference>
<comment type="similarity">
    <text evidence="1">Belongs to the cation transport ATPase (P-type) (TC 3.A.3) family. Type IB subfamily.</text>
</comment>
<dbReference type="GO" id="GO:0016020">
    <property type="term" value="C:membrane"/>
    <property type="evidence" value="ECO:0007669"/>
    <property type="project" value="TreeGrafter"/>
</dbReference>
<dbReference type="PANTHER" id="PTHR48085:SF5">
    <property type="entry name" value="CADMIUM_ZINC-TRANSPORTING ATPASE HMA4-RELATED"/>
    <property type="match status" value="1"/>
</dbReference>
<dbReference type="OrthoDB" id="9807843at2"/>
<reference evidence="3" key="1">
    <citation type="submission" date="2018-05" db="EMBL/GenBank/DDBJ databases">
        <authorList>
            <person name="Li X."/>
        </authorList>
    </citation>
    <scope>NUCLEOTIDE SEQUENCE [LARGE SCALE GENOMIC DNA]</scope>
    <source>
        <strain evidence="3">HKS-05</strain>
    </source>
</reference>
<dbReference type="Proteomes" id="UP000249842">
    <property type="component" value="Unassembled WGS sequence"/>
</dbReference>
<name>A0A328A937_9CAUL</name>
<evidence type="ECO:0000313" key="2">
    <source>
        <dbReference type="EMBL" id="RAK50656.1"/>
    </source>
</evidence>
<organism evidence="2 3">
    <name type="scientific">Phenylobacterium hankyongense</name>
    <dbReference type="NCBI Taxonomy" id="1813876"/>
    <lineage>
        <taxon>Bacteria</taxon>
        <taxon>Pseudomonadati</taxon>
        <taxon>Pseudomonadota</taxon>
        <taxon>Alphaproteobacteria</taxon>
        <taxon>Caulobacterales</taxon>
        <taxon>Caulobacteraceae</taxon>
        <taxon>Phenylobacterium</taxon>
    </lineage>
</organism>
<dbReference type="InterPro" id="IPR051014">
    <property type="entry name" value="Cation_Transport_ATPase_IB"/>
</dbReference>
<proteinExistence type="inferred from homology"/>
<dbReference type="PANTHER" id="PTHR48085">
    <property type="entry name" value="CADMIUM/ZINC-TRANSPORTING ATPASE HMA2-RELATED"/>
    <property type="match status" value="1"/>
</dbReference>
<gene>
    <name evidence="2" type="ORF">DJ021_18590</name>
</gene>
<evidence type="ECO:0000256" key="1">
    <source>
        <dbReference type="ARBA" id="ARBA00006024"/>
    </source>
</evidence>